<feature type="transmembrane region" description="Helical" evidence="6">
    <location>
        <begin position="21"/>
        <end position="40"/>
    </location>
</feature>
<feature type="transmembrane region" description="Helical" evidence="6">
    <location>
        <begin position="279"/>
        <end position="302"/>
    </location>
</feature>
<keyword evidence="5 6" id="KW-0472">Membrane</keyword>
<keyword evidence="4 6" id="KW-1133">Transmembrane helix</keyword>
<feature type="transmembrane region" description="Helical" evidence="6">
    <location>
        <begin position="322"/>
        <end position="340"/>
    </location>
</feature>
<dbReference type="PANTHER" id="PTHR37821">
    <property type="entry name" value="AMINO ACID TRANSPORTER YUIF-RELATED"/>
    <property type="match status" value="1"/>
</dbReference>
<dbReference type="Proteomes" id="UP000070352">
    <property type="component" value="Unassembled WGS sequence"/>
</dbReference>
<organism evidence="9 10">
    <name type="scientific">Tepidibacillus decaturensis</name>
    <dbReference type="NCBI Taxonomy" id="1413211"/>
    <lineage>
        <taxon>Bacteria</taxon>
        <taxon>Bacillati</taxon>
        <taxon>Bacillota</taxon>
        <taxon>Bacilli</taxon>
        <taxon>Bacillales</taxon>
        <taxon>Bacillaceae</taxon>
        <taxon>Tepidibacillus</taxon>
    </lineage>
</organism>
<comment type="subcellular location">
    <subcellularLocation>
        <location evidence="1">Cell membrane</location>
        <topology evidence="1">Multi-pass membrane protein</topology>
    </subcellularLocation>
</comment>
<dbReference type="GO" id="GO:0005886">
    <property type="term" value="C:plasma membrane"/>
    <property type="evidence" value="ECO:0007669"/>
    <property type="project" value="UniProtKB-SubCell"/>
</dbReference>
<protein>
    <submittedName>
        <fullName evidence="9">Sodium:proton antiporter</fullName>
    </submittedName>
</protein>
<evidence type="ECO:0000256" key="6">
    <source>
        <dbReference type="SAM" id="Phobius"/>
    </source>
</evidence>
<dbReference type="OrthoDB" id="9772446at2"/>
<feature type="transmembrane region" description="Helical" evidence="6">
    <location>
        <begin position="249"/>
        <end position="267"/>
    </location>
</feature>
<evidence type="ECO:0000256" key="4">
    <source>
        <dbReference type="ARBA" id="ARBA00022989"/>
    </source>
</evidence>
<dbReference type="PANTHER" id="PTHR37821:SF1">
    <property type="entry name" value="AMINO ACID TRANSPORTER YUIF-RELATED"/>
    <property type="match status" value="1"/>
</dbReference>
<evidence type="ECO:0000259" key="8">
    <source>
        <dbReference type="Pfam" id="PF13726"/>
    </source>
</evidence>
<evidence type="ECO:0000259" key="7">
    <source>
        <dbReference type="Pfam" id="PF03553"/>
    </source>
</evidence>
<evidence type="ECO:0000256" key="2">
    <source>
        <dbReference type="ARBA" id="ARBA00022475"/>
    </source>
</evidence>
<feature type="transmembrane region" description="Helical" evidence="6">
    <location>
        <begin position="112"/>
        <end position="131"/>
    </location>
</feature>
<feature type="transmembrane region" description="Helical" evidence="6">
    <location>
        <begin position="181"/>
        <end position="204"/>
    </location>
</feature>
<dbReference type="Pfam" id="PF03553">
    <property type="entry name" value="Na_H_antiporter"/>
    <property type="match status" value="1"/>
</dbReference>
<dbReference type="RefSeq" id="WP_068725512.1">
    <property type="nucleotide sequence ID" value="NZ_LSKU01000001.1"/>
</dbReference>
<dbReference type="InterPro" id="IPR032813">
    <property type="entry name" value="Na_H_antiport_N"/>
</dbReference>
<feature type="transmembrane region" description="Helical" evidence="6">
    <location>
        <begin position="224"/>
        <end position="243"/>
    </location>
</feature>
<evidence type="ECO:0000313" key="10">
    <source>
        <dbReference type="Proteomes" id="UP000070352"/>
    </source>
</evidence>
<dbReference type="Pfam" id="PF13726">
    <property type="entry name" value="Na_H_antiport_2"/>
    <property type="match status" value="1"/>
</dbReference>
<feature type="transmembrane region" description="Helical" evidence="6">
    <location>
        <begin position="60"/>
        <end position="80"/>
    </location>
</feature>
<dbReference type="InterPro" id="IPR052576">
    <property type="entry name" value="AA_Transporter-Related"/>
</dbReference>
<gene>
    <name evidence="9" type="ORF">U473_09135</name>
</gene>
<comment type="caution">
    <text evidence="9">The sequence shown here is derived from an EMBL/GenBank/DDBJ whole genome shotgun (WGS) entry which is preliminary data.</text>
</comment>
<keyword evidence="3 6" id="KW-0812">Transmembrane</keyword>
<proteinExistence type="predicted"/>
<feature type="transmembrane region" description="Helical" evidence="6">
    <location>
        <begin position="412"/>
        <end position="429"/>
    </location>
</feature>
<evidence type="ECO:0000313" key="9">
    <source>
        <dbReference type="EMBL" id="KXG44147.1"/>
    </source>
</evidence>
<keyword evidence="2" id="KW-1003">Cell membrane</keyword>
<dbReference type="AlphaFoldDB" id="A0A135L5G2"/>
<reference evidence="9 10" key="1">
    <citation type="submission" date="2016-02" db="EMBL/GenBank/DDBJ databases">
        <title>Draft Genome for Tepidibacillus decaturensis nov. sp. Strain Z9, an Anaerobic, Moderately Thermophilic and Heterotrophic Bacterium from Deep Subsurface of the Illinois Basin, USA.</title>
        <authorList>
            <person name="Dong Y."/>
            <person name="Chang J.Y."/>
            <person name="Sanford R."/>
            <person name="Fouke B.W."/>
        </authorList>
    </citation>
    <scope>NUCLEOTIDE SEQUENCE [LARGE SCALE GENOMIC DNA]</scope>
    <source>
        <strain evidence="9 10">Z9</strain>
    </source>
</reference>
<evidence type="ECO:0000256" key="3">
    <source>
        <dbReference type="ARBA" id="ARBA00022692"/>
    </source>
</evidence>
<feature type="domain" description="Putative Na+/H+ antiporter N-terminal" evidence="8">
    <location>
        <begin position="2"/>
        <end position="87"/>
    </location>
</feature>
<feature type="transmembrane region" description="Helical" evidence="6">
    <location>
        <begin position="352"/>
        <end position="377"/>
    </location>
</feature>
<dbReference type="InterPro" id="IPR018461">
    <property type="entry name" value="Na/H_Antiport_NhaC-like_C"/>
</dbReference>
<keyword evidence="10" id="KW-1185">Reference proteome</keyword>
<evidence type="ECO:0000256" key="1">
    <source>
        <dbReference type="ARBA" id="ARBA00004651"/>
    </source>
</evidence>
<sequence length="430" mass="45555">MNAVVVSVLVMLGLSLLRVNVILALIIAAFTGGLLGGLGWQGTLDTFIGAIGSNAEIALSYALLGALAVAIAHTGLMQLFVQSLSRVLKGARGFLLVVIAVISSFSQNLIPVHIAFIPILIPPLLALFNRLKIDRRAVAVALTFGLQAPYMLIPAGFGLVFHKIVQENVEKYGLSIELNQLPFAMLLPTLGMVVGLFVAIFITYRKPREYQEIEIDQTKHQETIRFNFKHLAAIIAILIALVVQLQTESMVLGGLSGLVVMYVLGAIKIKESDELFTNGVKMMAFIGFIMLVAGGYAEVINATGQVDSLVKASVDLIGQNKLLGSFMMLLVGLLVTMGIGTSFGTVPILAPIYVPLAAALGFSPLATVAIIGTAGALGDAGSPASDSTLGPSSGLNADGQHNHIWDTTVPTFIHFNIPIIIFGWIAAMIL</sequence>
<dbReference type="EMBL" id="LSKU01000001">
    <property type="protein sequence ID" value="KXG44147.1"/>
    <property type="molecule type" value="Genomic_DNA"/>
</dbReference>
<feature type="transmembrane region" description="Helical" evidence="6">
    <location>
        <begin position="87"/>
        <end position="106"/>
    </location>
</feature>
<dbReference type="STRING" id="1413211.U473_09135"/>
<feature type="domain" description="Na+/H+ antiporter NhaC-like C-terminal" evidence="7">
    <location>
        <begin position="142"/>
        <end position="424"/>
    </location>
</feature>
<accession>A0A135L5G2</accession>
<evidence type="ECO:0000256" key="5">
    <source>
        <dbReference type="ARBA" id="ARBA00023136"/>
    </source>
</evidence>
<feature type="transmembrane region" description="Helical" evidence="6">
    <location>
        <begin position="138"/>
        <end position="161"/>
    </location>
</feature>
<name>A0A135L5G2_9BACI</name>